<name>A0A0C2C357_9BILA</name>
<dbReference type="OrthoDB" id="10261385at2759"/>
<sequence length="69" mass="7672">MSDQSGVNEELETMQVNGDHKEEEQKEDLVTPWDVSASSATGVDYDKLIGKVMIHSVASPHIHLFFPCI</sequence>
<evidence type="ECO:0000313" key="3">
    <source>
        <dbReference type="Proteomes" id="UP000054047"/>
    </source>
</evidence>
<evidence type="ECO:0000256" key="1">
    <source>
        <dbReference type="SAM" id="MobiDB-lite"/>
    </source>
</evidence>
<feature type="compositionally biased region" description="Basic and acidic residues" evidence="1">
    <location>
        <begin position="18"/>
        <end position="29"/>
    </location>
</feature>
<dbReference type="AlphaFoldDB" id="A0A0C2C357"/>
<reference evidence="2 3" key="1">
    <citation type="submission" date="2013-12" db="EMBL/GenBank/DDBJ databases">
        <title>Draft genome of the parsitic nematode Ancylostoma duodenale.</title>
        <authorList>
            <person name="Mitreva M."/>
        </authorList>
    </citation>
    <scope>NUCLEOTIDE SEQUENCE [LARGE SCALE GENOMIC DNA]</scope>
    <source>
        <strain evidence="2 3">Zhejiang</strain>
    </source>
</reference>
<dbReference type="Proteomes" id="UP000054047">
    <property type="component" value="Unassembled WGS sequence"/>
</dbReference>
<evidence type="ECO:0000313" key="2">
    <source>
        <dbReference type="EMBL" id="KIH50713.1"/>
    </source>
</evidence>
<organism evidence="2 3">
    <name type="scientific">Ancylostoma duodenale</name>
    <dbReference type="NCBI Taxonomy" id="51022"/>
    <lineage>
        <taxon>Eukaryota</taxon>
        <taxon>Metazoa</taxon>
        <taxon>Ecdysozoa</taxon>
        <taxon>Nematoda</taxon>
        <taxon>Chromadorea</taxon>
        <taxon>Rhabditida</taxon>
        <taxon>Rhabditina</taxon>
        <taxon>Rhabditomorpha</taxon>
        <taxon>Strongyloidea</taxon>
        <taxon>Ancylostomatidae</taxon>
        <taxon>Ancylostomatinae</taxon>
        <taxon>Ancylostoma</taxon>
    </lineage>
</organism>
<proteinExistence type="predicted"/>
<accession>A0A0C2C357</accession>
<feature type="region of interest" description="Disordered" evidence="1">
    <location>
        <begin position="1"/>
        <end position="33"/>
    </location>
</feature>
<dbReference type="EMBL" id="KN748902">
    <property type="protein sequence ID" value="KIH50713.1"/>
    <property type="molecule type" value="Genomic_DNA"/>
</dbReference>
<keyword evidence="3" id="KW-1185">Reference proteome</keyword>
<gene>
    <name evidence="2" type="ORF">ANCDUO_19205</name>
</gene>
<protein>
    <submittedName>
        <fullName evidence="2">Uncharacterized protein</fullName>
    </submittedName>
</protein>